<comment type="caution">
    <text evidence="2">The sequence shown here is derived from an EMBL/GenBank/DDBJ whole genome shotgun (WGS) entry which is preliminary data.</text>
</comment>
<dbReference type="InterPro" id="IPR000905">
    <property type="entry name" value="Gcp-like_dom"/>
</dbReference>
<proteinExistence type="predicted"/>
<feature type="domain" description="Gcp-like" evidence="1">
    <location>
        <begin position="36"/>
        <end position="152"/>
    </location>
</feature>
<dbReference type="InterPro" id="IPR043129">
    <property type="entry name" value="ATPase_NBD"/>
</dbReference>
<dbReference type="SUPFAM" id="SSF53067">
    <property type="entry name" value="Actin-like ATPase domain"/>
    <property type="match status" value="2"/>
</dbReference>
<keyword evidence="3" id="KW-1185">Reference proteome</keyword>
<evidence type="ECO:0000313" key="3">
    <source>
        <dbReference type="Proteomes" id="UP000574369"/>
    </source>
</evidence>
<sequence>MSVLLALDSSTEHMALALWGQGHSAFVDADGGAQASQRMVPDALQLLKSAGVSLSAVDAVAFGQGPGAFTGLRTACSVAQGLAFGADKPVLALDSLMLVAEDARLQSDDHTDVWVAMDARMGQIYAGHYRWNGTFWDVLEAPMLTDPAPLLARWADQPPACVAGTALLALQLDTGAARRVEQTRSRARALGSLAQQAWDQGLAQDPAQALPLYVRDKVAQTTAERAADKAAAAAAAAATPAATVAAGMAPATGPGAIPG</sequence>
<dbReference type="RefSeq" id="WP_088454547.1">
    <property type="nucleotide sequence ID" value="NZ_JACHXO010000003.1"/>
</dbReference>
<protein>
    <submittedName>
        <fullName evidence="2">tRNA threonylcarbamoyladenosine biosynthesis protein TsaB</fullName>
    </submittedName>
</protein>
<dbReference type="PANTHER" id="PTHR11735">
    <property type="entry name" value="TRNA N6-ADENOSINE THREONYLCARBAMOYLTRANSFERASE"/>
    <property type="match status" value="1"/>
</dbReference>
<gene>
    <name evidence="2" type="ORF">FHS28_001900</name>
</gene>
<reference evidence="2 3" key="1">
    <citation type="submission" date="2020-08" db="EMBL/GenBank/DDBJ databases">
        <title>Genomic Encyclopedia of Type Strains, Phase III (KMG-III): the genomes of soil and plant-associated and newly described type strains.</title>
        <authorList>
            <person name="Whitman W."/>
        </authorList>
    </citation>
    <scope>NUCLEOTIDE SEQUENCE [LARGE SCALE GENOMIC DNA]</scope>
    <source>
        <strain evidence="2 3">CECT 7247</strain>
    </source>
</reference>
<dbReference type="NCBIfam" id="TIGR03725">
    <property type="entry name" value="T6A_YeaZ"/>
    <property type="match status" value="1"/>
</dbReference>
<evidence type="ECO:0000259" key="1">
    <source>
        <dbReference type="Pfam" id="PF00814"/>
    </source>
</evidence>
<dbReference type="Pfam" id="PF00814">
    <property type="entry name" value="TsaD"/>
    <property type="match status" value="1"/>
</dbReference>
<dbReference type="Gene3D" id="3.30.420.40">
    <property type="match status" value="2"/>
</dbReference>
<dbReference type="Proteomes" id="UP000574369">
    <property type="component" value="Unassembled WGS sequence"/>
</dbReference>
<organism evidence="2 3">
    <name type="scientific">Roseateles terrae</name>
    <dbReference type="NCBI Taxonomy" id="431060"/>
    <lineage>
        <taxon>Bacteria</taxon>
        <taxon>Pseudomonadati</taxon>
        <taxon>Pseudomonadota</taxon>
        <taxon>Betaproteobacteria</taxon>
        <taxon>Burkholderiales</taxon>
        <taxon>Sphaerotilaceae</taxon>
        <taxon>Roseateles</taxon>
    </lineage>
</organism>
<name>A0ABR6GTB4_9BURK</name>
<dbReference type="EMBL" id="JACHXO010000003">
    <property type="protein sequence ID" value="MBB3194504.1"/>
    <property type="molecule type" value="Genomic_DNA"/>
</dbReference>
<dbReference type="PANTHER" id="PTHR11735:SF11">
    <property type="entry name" value="TRNA THREONYLCARBAMOYLADENOSINE BIOSYNTHESIS PROTEIN TSAB"/>
    <property type="match status" value="1"/>
</dbReference>
<evidence type="ECO:0000313" key="2">
    <source>
        <dbReference type="EMBL" id="MBB3194504.1"/>
    </source>
</evidence>
<dbReference type="InterPro" id="IPR022496">
    <property type="entry name" value="T6A_TsaB"/>
</dbReference>
<accession>A0ABR6GTB4</accession>
<dbReference type="CDD" id="cd24032">
    <property type="entry name" value="ASKHA_NBD_TsaB"/>
    <property type="match status" value="1"/>
</dbReference>